<dbReference type="FunCoup" id="A0A3Q7IBW9">
    <property type="interactions" value="354"/>
</dbReference>
<reference evidence="3" key="2">
    <citation type="submission" date="2019-01" db="UniProtKB">
        <authorList>
            <consortium name="EnsemblPlants"/>
        </authorList>
    </citation>
    <scope>IDENTIFICATION</scope>
    <source>
        <strain evidence="3">cv. Heinz 1706</strain>
    </source>
</reference>
<dbReference type="GeneID" id="101253138"/>
<dbReference type="Proteomes" id="UP000004994">
    <property type="component" value="Chromosome 10"/>
</dbReference>
<dbReference type="Pfam" id="PF00646">
    <property type="entry name" value="F-box"/>
    <property type="match status" value="1"/>
</dbReference>
<feature type="domain" description="F-box associated beta-propeller type 3" evidence="2">
    <location>
        <begin position="81"/>
        <end position="278"/>
    </location>
</feature>
<dbReference type="OrthoDB" id="1304908at2759"/>
<protein>
    <submittedName>
        <fullName evidence="3">Uncharacterized protein</fullName>
    </submittedName>
</protein>
<evidence type="ECO:0000313" key="4">
    <source>
        <dbReference type="Proteomes" id="UP000004994"/>
    </source>
</evidence>
<dbReference type="AlphaFoldDB" id="A0A3Q7IBW9"/>
<dbReference type="PANTHER" id="PTHR31672:SF13">
    <property type="entry name" value="F-BOX PROTEIN CPR30-LIKE"/>
    <property type="match status" value="1"/>
</dbReference>
<dbReference type="InterPro" id="IPR036047">
    <property type="entry name" value="F-box-like_dom_sf"/>
</dbReference>
<dbReference type="Gramene" id="Solyc10g009460.1.1">
    <property type="protein sequence ID" value="Solyc10g009460.1.1.1"/>
    <property type="gene ID" value="Solyc10g009460.1"/>
</dbReference>
<dbReference type="PANTHER" id="PTHR31672">
    <property type="entry name" value="BNACNNG10540D PROTEIN"/>
    <property type="match status" value="1"/>
</dbReference>
<organism evidence="3">
    <name type="scientific">Solanum lycopersicum</name>
    <name type="common">Tomato</name>
    <name type="synonym">Lycopersicon esculentum</name>
    <dbReference type="NCBI Taxonomy" id="4081"/>
    <lineage>
        <taxon>Eukaryota</taxon>
        <taxon>Viridiplantae</taxon>
        <taxon>Streptophyta</taxon>
        <taxon>Embryophyta</taxon>
        <taxon>Tracheophyta</taxon>
        <taxon>Spermatophyta</taxon>
        <taxon>Magnoliopsida</taxon>
        <taxon>eudicotyledons</taxon>
        <taxon>Gunneridae</taxon>
        <taxon>Pentapetalae</taxon>
        <taxon>asterids</taxon>
        <taxon>lamiids</taxon>
        <taxon>Solanales</taxon>
        <taxon>Solanaceae</taxon>
        <taxon>Solanoideae</taxon>
        <taxon>Solaneae</taxon>
        <taxon>Solanum</taxon>
        <taxon>Solanum subgen. Lycopersicon</taxon>
    </lineage>
</organism>
<proteinExistence type="predicted"/>
<dbReference type="EnsemblPlants" id="Solyc10g009460.1.1">
    <property type="protein sequence ID" value="Solyc10g009460.1.1.1"/>
    <property type="gene ID" value="Solyc10g009460.1"/>
</dbReference>
<dbReference type="NCBIfam" id="TIGR01640">
    <property type="entry name" value="F_box_assoc_1"/>
    <property type="match status" value="1"/>
</dbReference>
<name>A0A3Q7IBW9_SOLLC</name>
<dbReference type="STRING" id="4081.A0A3Q7IBW9"/>
<evidence type="ECO:0000259" key="1">
    <source>
        <dbReference type="Pfam" id="PF00646"/>
    </source>
</evidence>
<dbReference type="InterPro" id="IPR050796">
    <property type="entry name" value="SCF_F-box_component"/>
</dbReference>
<dbReference type="InterPro" id="IPR017451">
    <property type="entry name" value="F-box-assoc_interact_dom"/>
</dbReference>
<feature type="domain" description="F-box" evidence="1">
    <location>
        <begin position="9"/>
        <end position="44"/>
    </location>
</feature>
<evidence type="ECO:0000313" key="3">
    <source>
        <dbReference type="EnsemblPlants" id="Solyc10g009460.1.1.1"/>
    </source>
</evidence>
<gene>
    <name evidence="3" type="primary">LOC101253138</name>
</gene>
<dbReference type="InterPro" id="IPR001810">
    <property type="entry name" value="F-box_dom"/>
</dbReference>
<dbReference type="Pfam" id="PF08268">
    <property type="entry name" value="FBA_3"/>
    <property type="match status" value="1"/>
</dbReference>
<sequence>MDGCMANSPEDIVKEILLRCLMKSLLRFKCICKNWCALIKTPEFAQGHLKNRSPPQLLIYDNGDIDDDDDLFITLISEEHPRRFIGMKQLFGSVDGLFFMVGEIDREVSCSLWNPATRELRPIHLPIPIATIHDAPVFEFGLDTLTYDYKVVYFHINNLCEHYASAYSCSRDFWRIFKPKIPYFTDVKHTFGTSYLNGGYYWLLTGERPCNYTIILFDFGSEMFTEIEGPDHQLVDTNMLGLMSVDSSIAILNLNPSTIFAYDIWVMIQLGVWNKLVTFQCFFRLKSCYDNSLIFATKDSQLVSFDVRTNKTRHLGFQHAALRKDAECDGDCGVFCYKESLVKIEQRDDEDLDH</sequence>
<dbReference type="CDD" id="cd22157">
    <property type="entry name" value="F-box_AtFBW1-like"/>
    <property type="match status" value="1"/>
</dbReference>
<dbReference type="OMA" id="EHYASAY"/>
<dbReference type="InterPro" id="IPR013187">
    <property type="entry name" value="F-box-assoc_dom_typ3"/>
</dbReference>
<dbReference type="KEGG" id="sly:101253138"/>
<dbReference type="SUPFAM" id="SSF81383">
    <property type="entry name" value="F-box domain"/>
    <property type="match status" value="1"/>
</dbReference>
<accession>A0A3Q7IBW9</accession>
<dbReference type="RefSeq" id="XP_025883690.1">
    <property type="nucleotide sequence ID" value="XM_026027905.1"/>
</dbReference>
<dbReference type="InParanoid" id="A0A3Q7IBW9"/>
<reference evidence="3" key="1">
    <citation type="journal article" date="2012" name="Nature">
        <title>The tomato genome sequence provides insights into fleshy fruit evolution.</title>
        <authorList>
            <consortium name="Tomato Genome Consortium"/>
        </authorList>
    </citation>
    <scope>NUCLEOTIDE SEQUENCE [LARGE SCALE GENOMIC DNA]</scope>
    <source>
        <strain evidence="3">cv. Heinz 1706</strain>
    </source>
</reference>
<dbReference type="PaxDb" id="4081-Solyc10g009460.1.1"/>
<keyword evidence="4" id="KW-1185">Reference proteome</keyword>
<evidence type="ECO:0000259" key="2">
    <source>
        <dbReference type="Pfam" id="PF08268"/>
    </source>
</evidence>